<dbReference type="InterPro" id="IPR017945">
    <property type="entry name" value="DHBP_synth_RibB-like_a/b_dom"/>
</dbReference>
<sequence length="179" mass="18219">MEAVAAMAGGRPVLLLGEEGDAVLTMAARAVTPAWVNFMATEARGLVGLALSLRRAAELGLTLQPRKGRPDAPLYTQSIEARRGISTGISAADRARTILAAESGTADDIVTPGHVFPQLADEADLAAMALRLLRLADGGAVAVLSTILDADGNSADRSVALDLAAAHGIAVLDATELAG</sequence>
<dbReference type="GO" id="GO:0009231">
    <property type="term" value="P:riboflavin biosynthetic process"/>
    <property type="evidence" value="ECO:0007669"/>
    <property type="project" value="UniProtKB-UniPathway"/>
</dbReference>
<dbReference type="GO" id="GO:0003935">
    <property type="term" value="F:GTP cyclohydrolase II activity"/>
    <property type="evidence" value="ECO:0007669"/>
    <property type="project" value="TreeGrafter"/>
</dbReference>
<name>A0A225NIK7_9RHOB</name>
<evidence type="ECO:0000313" key="7">
    <source>
        <dbReference type="EMBL" id="OWU70604.1"/>
    </source>
</evidence>
<accession>A0A225NIK7</accession>
<proteinExistence type="predicted"/>
<evidence type="ECO:0000313" key="8">
    <source>
        <dbReference type="Proteomes" id="UP000215377"/>
    </source>
</evidence>
<comment type="caution">
    <text evidence="7">The sequence shown here is derived from an EMBL/GenBank/DDBJ whole genome shotgun (WGS) entry which is preliminary data.</text>
</comment>
<keyword evidence="6" id="KW-0479">Metal-binding</keyword>
<evidence type="ECO:0000256" key="6">
    <source>
        <dbReference type="ARBA" id="ARBA00022723"/>
    </source>
</evidence>
<evidence type="ECO:0000256" key="5">
    <source>
        <dbReference type="ARBA" id="ARBA00022619"/>
    </source>
</evidence>
<dbReference type="Gene3D" id="3.90.870.10">
    <property type="entry name" value="DHBP synthase"/>
    <property type="match status" value="1"/>
</dbReference>
<evidence type="ECO:0000256" key="2">
    <source>
        <dbReference type="ARBA" id="ARBA00004904"/>
    </source>
</evidence>
<evidence type="ECO:0000256" key="4">
    <source>
        <dbReference type="ARBA" id="ARBA00018836"/>
    </source>
</evidence>
<dbReference type="PANTHER" id="PTHR21327">
    <property type="entry name" value="GTP CYCLOHYDROLASE II-RELATED"/>
    <property type="match status" value="1"/>
</dbReference>
<organism evidence="7 8">
    <name type="scientific">Marinibacterium profundimaris</name>
    <dbReference type="NCBI Taxonomy" id="1679460"/>
    <lineage>
        <taxon>Bacteria</taxon>
        <taxon>Pseudomonadati</taxon>
        <taxon>Pseudomonadota</taxon>
        <taxon>Alphaproteobacteria</taxon>
        <taxon>Rhodobacterales</taxon>
        <taxon>Paracoccaceae</taxon>
        <taxon>Marinibacterium</taxon>
    </lineage>
</organism>
<gene>
    <name evidence="7" type="ORF">ATO3_19810</name>
</gene>
<dbReference type="PANTHER" id="PTHR21327:SF18">
    <property type="entry name" value="3,4-DIHYDROXY-2-BUTANONE 4-PHOSPHATE SYNTHASE"/>
    <property type="match status" value="1"/>
</dbReference>
<dbReference type="UniPathway" id="UPA00275">
    <property type="reaction ID" value="UER00399"/>
</dbReference>
<dbReference type="EC" id="4.1.99.12" evidence="3"/>
<dbReference type="EMBL" id="AQQR01000011">
    <property type="protein sequence ID" value="OWU70604.1"/>
    <property type="molecule type" value="Genomic_DNA"/>
</dbReference>
<reference evidence="7 8" key="1">
    <citation type="submission" date="2013-04" db="EMBL/GenBank/DDBJ databases">
        <title>Oceanicola sp. 22II1-22F33 Genome Sequencing.</title>
        <authorList>
            <person name="Lai Q."/>
            <person name="Li G."/>
            <person name="Shao Z."/>
        </authorList>
    </citation>
    <scope>NUCLEOTIDE SEQUENCE [LARGE SCALE GENOMIC DNA]</scope>
    <source>
        <strain evidence="7 8">22II1-22F33</strain>
    </source>
</reference>
<protein>
    <recommendedName>
        <fullName evidence="4">3,4-dihydroxy-2-butanone 4-phosphate synthase</fullName>
        <ecNumber evidence="3">4.1.99.12</ecNumber>
    </recommendedName>
</protein>
<evidence type="ECO:0000256" key="1">
    <source>
        <dbReference type="ARBA" id="ARBA00002284"/>
    </source>
</evidence>
<dbReference type="Proteomes" id="UP000215377">
    <property type="component" value="Unassembled WGS sequence"/>
</dbReference>
<evidence type="ECO:0000256" key="3">
    <source>
        <dbReference type="ARBA" id="ARBA00012153"/>
    </source>
</evidence>
<dbReference type="AlphaFoldDB" id="A0A225NIK7"/>
<comment type="function">
    <text evidence="1">Catalyzes the conversion of D-ribulose 5-phosphate to formate and 3,4-dihydroxy-2-butanone 4-phosphate.</text>
</comment>
<comment type="pathway">
    <text evidence="2">Cofactor biosynthesis; riboflavin biosynthesis; 2-hydroxy-3-oxobutyl phosphate from D-ribulose 5-phosphate: step 1/1.</text>
</comment>
<dbReference type="InterPro" id="IPR000422">
    <property type="entry name" value="DHBP_synthase_RibB"/>
</dbReference>
<dbReference type="GO" id="GO:0046872">
    <property type="term" value="F:metal ion binding"/>
    <property type="evidence" value="ECO:0007669"/>
    <property type="project" value="UniProtKB-KW"/>
</dbReference>
<dbReference type="Pfam" id="PF00926">
    <property type="entry name" value="DHBP_synthase"/>
    <property type="match status" value="1"/>
</dbReference>
<keyword evidence="8" id="KW-1185">Reference proteome</keyword>
<dbReference type="GO" id="GO:0008686">
    <property type="term" value="F:3,4-dihydroxy-2-butanone-4-phosphate synthase activity"/>
    <property type="evidence" value="ECO:0007669"/>
    <property type="project" value="UniProtKB-EC"/>
</dbReference>
<dbReference type="SUPFAM" id="SSF55821">
    <property type="entry name" value="YrdC/RibB"/>
    <property type="match status" value="1"/>
</dbReference>
<dbReference type="GO" id="GO:0005829">
    <property type="term" value="C:cytosol"/>
    <property type="evidence" value="ECO:0007669"/>
    <property type="project" value="TreeGrafter"/>
</dbReference>
<keyword evidence="5" id="KW-0686">Riboflavin biosynthesis</keyword>